<evidence type="ECO:0000313" key="3">
    <source>
        <dbReference type="Proteomes" id="UP001183648"/>
    </source>
</evidence>
<evidence type="ECO:0000313" key="2">
    <source>
        <dbReference type="EMBL" id="MDR7362185.1"/>
    </source>
</evidence>
<reference evidence="2 3" key="1">
    <citation type="submission" date="2023-07" db="EMBL/GenBank/DDBJ databases">
        <title>Sequencing the genomes of 1000 actinobacteria strains.</title>
        <authorList>
            <person name="Klenk H.-P."/>
        </authorList>
    </citation>
    <scope>NUCLEOTIDE SEQUENCE [LARGE SCALE GENOMIC DNA]</scope>
    <source>
        <strain evidence="2 3">DSM 19426</strain>
    </source>
</reference>
<name>A0ABU2BU83_9ACTN</name>
<proteinExistence type="predicted"/>
<organism evidence="2 3">
    <name type="scientific">Nocardioides marmoribigeumensis</name>
    <dbReference type="NCBI Taxonomy" id="433649"/>
    <lineage>
        <taxon>Bacteria</taxon>
        <taxon>Bacillati</taxon>
        <taxon>Actinomycetota</taxon>
        <taxon>Actinomycetes</taxon>
        <taxon>Propionibacteriales</taxon>
        <taxon>Nocardioidaceae</taxon>
        <taxon>Nocardioides</taxon>
    </lineage>
</organism>
<dbReference type="Gene3D" id="2.170.15.10">
    <property type="entry name" value="Proaerolysin, chain A, domain 3"/>
    <property type="match status" value="1"/>
</dbReference>
<gene>
    <name evidence="2" type="ORF">J2S63_001738</name>
</gene>
<dbReference type="EMBL" id="JAVDYG010000001">
    <property type="protein sequence ID" value="MDR7362185.1"/>
    <property type="molecule type" value="Genomic_DNA"/>
</dbReference>
<feature type="signal peptide" evidence="1">
    <location>
        <begin position="1"/>
        <end position="31"/>
    </location>
</feature>
<evidence type="ECO:0000256" key="1">
    <source>
        <dbReference type="SAM" id="SignalP"/>
    </source>
</evidence>
<dbReference type="PROSITE" id="PS51257">
    <property type="entry name" value="PROKAR_LIPOPROTEIN"/>
    <property type="match status" value="1"/>
</dbReference>
<feature type="chain" id="PRO_5045252937" evidence="1">
    <location>
        <begin position="32"/>
        <end position="197"/>
    </location>
</feature>
<sequence>MPRSIRIATALALSTTSLVAGGVAGAPGAWAACAEEGHSYSTPYRGRQVWVPTSTFSDWKKGGTITRTVSDGETTSKTTGSTHSIGVDGKVGGKIGPIGAEVTVKYNYTHSASTTTGTSVTRSWSYSFKVPTDALYRARAYKKGWVYKYKRTIFYTNGCDPQVKWFYGAAPVKSNSGTYYWALEKYANKGKLRYDGL</sequence>
<keyword evidence="1" id="KW-0732">Signal</keyword>
<accession>A0ABU2BU83</accession>
<dbReference type="Proteomes" id="UP001183648">
    <property type="component" value="Unassembled WGS sequence"/>
</dbReference>
<keyword evidence="3" id="KW-1185">Reference proteome</keyword>
<dbReference type="RefSeq" id="WP_310301329.1">
    <property type="nucleotide sequence ID" value="NZ_BAAAPS010000008.1"/>
</dbReference>
<protein>
    <submittedName>
        <fullName evidence="2">Uncharacterized protein</fullName>
    </submittedName>
</protein>
<dbReference type="SUPFAM" id="SSF56973">
    <property type="entry name" value="Aerolisin/ETX pore-forming domain"/>
    <property type="match status" value="1"/>
</dbReference>
<comment type="caution">
    <text evidence="2">The sequence shown here is derived from an EMBL/GenBank/DDBJ whole genome shotgun (WGS) entry which is preliminary data.</text>
</comment>